<protein>
    <submittedName>
        <fullName evidence="1">Cyclase</fullName>
    </submittedName>
</protein>
<dbReference type="Pfam" id="PF04673">
    <property type="entry name" value="Cyclase_polyket"/>
    <property type="match status" value="1"/>
</dbReference>
<gene>
    <name evidence="1" type="ORF">FHS23_004151</name>
</gene>
<dbReference type="AlphaFoldDB" id="A0A839S5X4"/>
<reference evidence="1 2" key="1">
    <citation type="submission" date="2020-08" db="EMBL/GenBank/DDBJ databases">
        <title>Genomic Encyclopedia of Type Strains, Phase III (KMG-III): the genomes of soil and plant-associated and newly described type strains.</title>
        <authorList>
            <person name="Whitman W."/>
        </authorList>
    </citation>
    <scope>NUCLEOTIDE SEQUENCE [LARGE SCALE GENOMIC DNA]</scope>
    <source>
        <strain evidence="1 2">CECT 8577</strain>
    </source>
</reference>
<dbReference type="InterPro" id="IPR006765">
    <property type="entry name" value="Polyketide_synth_cyclase"/>
</dbReference>
<comment type="caution">
    <text evidence="1">The sequence shown here is derived from an EMBL/GenBank/DDBJ whole genome shotgun (WGS) entry which is preliminary data.</text>
</comment>
<evidence type="ECO:0000313" key="1">
    <source>
        <dbReference type="EMBL" id="MBB3053108.1"/>
    </source>
</evidence>
<dbReference type="SUPFAM" id="SSF54909">
    <property type="entry name" value="Dimeric alpha+beta barrel"/>
    <property type="match status" value="1"/>
</dbReference>
<evidence type="ECO:0000313" key="2">
    <source>
        <dbReference type="Proteomes" id="UP000550714"/>
    </source>
</evidence>
<organism evidence="1 2">
    <name type="scientific">Prauserella isguenensis</name>
    <dbReference type="NCBI Taxonomy" id="1470180"/>
    <lineage>
        <taxon>Bacteria</taxon>
        <taxon>Bacillati</taxon>
        <taxon>Actinomycetota</taxon>
        <taxon>Actinomycetes</taxon>
        <taxon>Pseudonocardiales</taxon>
        <taxon>Pseudonocardiaceae</taxon>
        <taxon>Prauserella</taxon>
    </lineage>
</organism>
<proteinExistence type="predicted"/>
<keyword evidence="2" id="KW-1185">Reference proteome</keyword>
<dbReference type="Gene3D" id="3.30.70.1090">
    <property type="entry name" value="Dimeric alpha+beta barrel"/>
    <property type="match status" value="1"/>
</dbReference>
<dbReference type="RefSeq" id="WP_183658604.1">
    <property type="nucleotide sequence ID" value="NZ_JACHWU010000007.1"/>
</dbReference>
<sequence>MTGQHRTLIIARADRRSLADIGRIFAESDATNLPHRLGVRRRSLFHYRDLYLHLIDADAPVLGPLEQVRDDPDFQEVNERLSTFVTPYSPEWRTAGDAMANEFYTWSSEEGQ</sequence>
<dbReference type="EMBL" id="JACHWU010000007">
    <property type="protein sequence ID" value="MBB3053108.1"/>
    <property type="molecule type" value="Genomic_DNA"/>
</dbReference>
<dbReference type="Proteomes" id="UP000550714">
    <property type="component" value="Unassembled WGS sequence"/>
</dbReference>
<dbReference type="InterPro" id="IPR011008">
    <property type="entry name" value="Dimeric_a/b-barrel"/>
</dbReference>
<name>A0A839S5X4_9PSEU</name>
<dbReference type="GO" id="GO:0030639">
    <property type="term" value="P:polyketide biosynthetic process"/>
    <property type="evidence" value="ECO:0007669"/>
    <property type="project" value="InterPro"/>
</dbReference>
<accession>A0A839S5X4</accession>
<dbReference type="InterPro" id="IPR038474">
    <property type="entry name" value="Polyketide_synth_cyclase_sf"/>
</dbReference>